<dbReference type="EC" id="2.7.1.67" evidence="2"/>
<dbReference type="GO" id="GO:0004430">
    <property type="term" value="F:1-phosphatidylinositol 4-kinase activity"/>
    <property type="evidence" value="ECO:0007669"/>
    <property type="project" value="UniProtKB-EC"/>
</dbReference>
<dbReference type="InterPro" id="IPR011009">
    <property type="entry name" value="Kinase-like_dom_sf"/>
</dbReference>
<accession>A0A814CDH0</accession>
<dbReference type="CDD" id="cd05168">
    <property type="entry name" value="PI4Kc_III_beta"/>
    <property type="match status" value="1"/>
</dbReference>
<dbReference type="Gene3D" id="1.10.1070.11">
    <property type="entry name" value="Phosphatidylinositol 3-/4-kinase, catalytic domain"/>
    <property type="match status" value="1"/>
</dbReference>
<evidence type="ECO:0000256" key="8">
    <source>
        <dbReference type="SAM" id="MobiDB-lite"/>
    </source>
</evidence>
<protein>
    <recommendedName>
        <fullName evidence="7">Phosphatidylinositol 4-kinase beta</fullName>
        <ecNumber evidence="2">2.7.1.67</ecNumber>
    </recommendedName>
</protein>
<organism evidence="11 12">
    <name type="scientific">Brachionus calyciflorus</name>
    <dbReference type="NCBI Taxonomy" id="104777"/>
    <lineage>
        <taxon>Eukaryota</taxon>
        <taxon>Metazoa</taxon>
        <taxon>Spiralia</taxon>
        <taxon>Gnathifera</taxon>
        <taxon>Rotifera</taxon>
        <taxon>Eurotatoria</taxon>
        <taxon>Monogononta</taxon>
        <taxon>Pseudotrocha</taxon>
        <taxon>Ploima</taxon>
        <taxon>Brachionidae</taxon>
        <taxon>Brachionus</taxon>
    </lineage>
</organism>
<dbReference type="InterPro" id="IPR018936">
    <property type="entry name" value="PI3/4_kinase_CS"/>
</dbReference>
<evidence type="ECO:0000259" key="9">
    <source>
        <dbReference type="PROSITE" id="PS50290"/>
    </source>
</evidence>
<dbReference type="Proteomes" id="UP000663879">
    <property type="component" value="Unassembled WGS sequence"/>
</dbReference>
<dbReference type="FunFam" id="1.10.1070.11:FF:000016">
    <property type="entry name" value="PIK1p Phosphatidylinositol 4-kinase"/>
    <property type="match status" value="1"/>
</dbReference>
<dbReference type="InterPro" id="IPR001263">
    <property type="entry name" value="PI3K_accessory_dom"/>
</dbReference>
<dbReference type="InterPro" id="IPR015433">
    <property type="entry name" value="PI3/4_kinase"/>
</dbReference>
<gene>
    <name evidence="11" type="ORF">OXX778_LOCUS13306</name>
</gene>
<dbReference type="PROSITE" id="PS51545">
    <property type="entry name" value="PIK_HELICAL"/>
    <property type="match status" value="1"/>
</dbReference>
<feature type="compositionally biased region" description="Basic residues" evidence="8">
    <location>
        <begin position="305"/>
        <end position="314"/>
    </location>
</feature>
<keyword evidence="3" id="KW-0808">Transferase</keyword>
<feature type="domain" description="PIK helical" evidence="10">
    <location>
        <begin position="1"/>
        <end position="153"/>
    </location>
</feature>
<evidence type="ECO:0000256" key="6">
    <source>
        <dbReference type="ARBA" id="ARBA00037860"/>
    </source>
</evidence>
<dbReference type="Pfam" id="PF00454">
    <property type="entry name" value="PI3_PI4_kinase"/>
    <property type="match status" value="1"/>
</dbReference>
<comment type="subcellular location">
    <subcellularLocation>
        <location evidence="1">Mitochondrion outer membrane</location>
        <topology evidence="1">Peripheral membrane protein</topology>
    </subcellularLocation>
    <subcellularLocation>
        <location evidence="6">Rough endoplasmic reticulum membrane</location>
        <topology evidence="6">Peripheral membrane protein</topology>
    </subcellularLocation>
</comment>
<feature type="region of interest" description="Disordered" evidence="8">
    <location>
        <begin position="680"/>
        <end position="709"/>
    </location>
</feature>
<dbReference type="PROSITE" id="PS50290">
    <property type="entry name" value="PI3_4_KINASE_3"/>
    <property type="match status" value="1"/>
</dbReference>
<dbReference type="GO" id="GO:0030867">
    <property type="term" value="C:rough endoplasmic reticulum membrane"/>
    <property type="evidence" value="ECO:0007669"/>
    <property type="project" value="UniProtKB-SubCell"/>
</dbReference>
<name>A0A814CDH0_9BILA</name>
<feature type="compositionally biased region" description="Low complexity" evidence="8">
    <location>
        <begin position="414"/>
        <end position="427"/>
    </location>
</feature>
<evidence type="ECO:0000259" key="10">
    <source>
        <dbReference type="PROSITE" id="PS51545"/>
    </source>
</evidence>
<keyword evidence="12" id="KW-1185">Reference proteome</keyword>
<evidence type="ECO:0000313" key="12">
    <source>
        <dbReference type="Proteomes" id="UP000663879"/>
    </source>
</evidence>
<feature type="compositionally biased region" description="Low complexity" evidence="8">
    <location>
        <begin position="383"/>
        <end position="397"/>
    </location>
</feature>
<keyword evidence="4" id="KW-0418">Kinase</keyword>
<dbReference type="OrthoDB" id="10264149at2759"/>
<dbReference type="SUPFAM" id="SSF56112">
    <property type="entry name" value="Protein kinase-like (PK-like)"/>
    <property type="match status" value="1"/>
</dbReference>
<reference evidence="11" key="1">
    <citation type="submission" date="2021-02" db="EMBL/GenBank/DDBJ databases">
        <authorList>
            <person name="Nowell W R."/>
        </authorList>
    </citation>
    <scope>NUCLEOTIDE SEQUENCE</scope>
    <source>
        <strain evidence="11">Ploen Becks lab</strain>
    </source>
</reference>
<dbReference type="SMART" id="SM00146">
    <property type="entry name" value="PI3Kc"/>
    <property type="match status" value="1"/>
</dbReference>
<dbReference type="PANTHER" id="PTHR10048">
    <property type="entry name" value="PHOSPHATIDYLINOSITOL KINASE"/>
    <property type="match status" value="1"/>
</dbReference>
<feature type="region of interest" description="Disordered" evidence="8">
    <location>
        <begin position="1"/>
        <end position="28"/>
    </location>
</feature>
<dbReference type="Gene3D" id="3.30.1010.10">
    <property type="entry name" value="Phosphatidylinositol 3-kinase Catalytic Subunit, Chain A, domain 4"/>
    <property type="match status" value="1"/>
</dbReference>
<dbReference type="InterPro" id="IPR049160">
    <property type="entry name" value="PI4KB-PIK1_PIK"/>
</dbReference>
<evidence type="ECO:0000256" key="2">
    <source>
        <dbReference type="ARBA" id="ARBA00012169"/>
    </source>
</evidence>
<dbReference type="InterPro" id="IPR036940">
    <property type="entry name" value="PI3/4_kinase_cat_sf"/>
</dbReference>
<evidence type="ECO:0000256" key="7">
    <source>
        <dbReference type="ARBA" id="ARBA00039877"/>
    </source>
</evidence>
<evidence type="ECO:0000313" key="11">
    <source>
        <dbReference type="EMBL" id="CAF0938616.1"/>
    </source>
</evidence>
<dbReference type="EMBL" id="CAJNOC010002532">
    <property type="protein sequence ID" value="CAF0938616.1"/>
    <property type="molecule type" value="Genomic_DNA"/>
</dbReference>
<comment type="caution">
    <text evidence="11">The sequence shown here is derived from an EMBL/GenBank/DDBJ whole genome shotgun (WGS) entry which is preliminary data.</text>
</comment>
<dbReference type="InterPro" id="IPR000403">
    <property type="entry name" value="PI3/4_kinase_cat_dom"/>
</dbReference>
<feature type="domain" description="PI3K/PI4K catalytic" evidence="9">
    <location>
        <begin position="709"/>
        <end position="981"/>
    </location>
</feature>
<evidence type="ECO:0000256" key="4">
    <source>
        <dbReference type="ARBA" id="ARBA00022777"/>
    </source>
</evidence>
<feature type="region of interest" description="Disordered" evidence="8">
    <location>
        <begin position="297"/>
        <end position="323"/>
    </location>
</feature>
<dbReference type="GO" id="GO:0046854">
    <property type="term" value="P:phosphatidylinositol phosphate biosynthetic process"/>
    <property type="evidence" value="ECO:0007669"/>
    <property type="project" value="InterPro"/>
</dbReference>
<dbReference type="PROSITE" id="PS00915">
    <property type="entry name" value="PI3_4_KINASE_1"/>
    <property type="match status" value="1"/>
</dbReference>
<comment type="catalytic activity">
    <reaction evidence="5">
        <text>a 1,2-diacyl-sn-glycero-3-phospho-(1D-myo-inositol) + ATP = a 1,2-diacyl-sn-glycero-3-phospho-(1D-myo-inositol 4-phosphate) + ADP + H(+)</text>
        <dbReference type="Rhea" id="RHEA:19877"/>
        <dbReference type="ChEBI" id="CHEBI:15378"/>
        <dbReference type="ChEBI" id="CHEBI:30616"/>
        <dbReference type="ChEBI" id="CHEBI:57880"/>
        <dbReference type="ChEBI" id="CHEBI:58178"/>
        <dbReference type="ChEBI" id="CHEBI:456216"/>
        <dbReference type="EC" id="2.7.1.67"/>
    </reaction>
    <physiologicalReaction direction="left-to-right" evidence="5">
        <dbReference type="Rhea" id="RHEA:19878"/>
    </physiologicalReaction>
</comment>
<evidence type="ECO:0000256" key="1">
    <source>
        <dbReference type="ARBA" id="ARBA00004450"/>
    </source>
</evidence>
<sequence length="996" mass="112657">MVVSQSNSTPIVSSLLTTTPGKTNSGKESQTSWLLRFFESKHFDMSIAISYLFNTKESGVKTYLCNRLFTFPSEDVDFYLPQLLNIYIYCCNENNEQLMADMLNAYFRTRCSCRTTGIDFSLRCSWLLDAHINDNAKLANASKETRIKRGLNNAIKLYKLIISEKLRPEPQNEINNSNSNNLNNFKKVDSNEHTIQNSKNSNNVLIINSFVKEESSIDMENYSKNDSSVENSSANLLELAKPNGELKKTCEHNTNLVENINLNGSETSLNKAQNTNSSNQANKIHNLSYHYSMHNSVSSNGTNGKKFKPTHHRARSDTTGITNNFTNNRANSITNIKLAIGDLMSGRAFDNNCSCFDGQYNHLIISSIQHNEDNKTTYDKESSSTTSASSSSSTTSETENKENELFKSSVMETPSSLSSNSPNKNIPTISLNNTPYTNSQINDCSCNALRLAPELEFTKALVAIGKKLVRLASKELKNQRLMSELAIINMNLPARVWLPLYDFPHHIVRIPYRSAAVLNSKEKAPYIMYVEVLECDNTHTTPLPPKLLENNLNKLARSQESLALNCDSQSNLIDSNLLSQVGQYSPKSTKSLNPEILLNQPNQINTSNKLTNENFSDCWSINSDSGLHSAPIYRSYKNSFNLNSDNISIDSYMSDYRNDTNGNGNFTFITASEIRRRLEEEDSKSIKSGLNGGRDPDDPSMNALREPWSEKQARIRESSPYGHYPNWRLLPVIIKSGDDLRQELMAFQFLQKLQEIWNQEHVPVYVRPSKILVLSKDSGMIEPILNAVSLHQIKKHQASKRIQNASLLDYFLQEFGQSKTCEDFLTAQKNFVESCAGYSIACYLLQVKDRHNGNILLDDQGHLIHIDYGFMLSSSPKNLGFESSAFKMTYEFVEVMGGVQNDMFAYFKILMLKGFLAARKHMDKLVPIIEIMQLGSQLPCFQKGGAGIVRSLRDRFHLNLTEEQLQIQIDNMITTSINSLTTRMYDNFQYYTNDIH</sequence>
<dbReference type="GO" id="GO:0005741">
    <property type="term" value="C:mitochondrial outer membrane"/>
    <property type="evidence" value="ECO:0007669"/>
    <property type="project" value="UniProtKB-SubCell"/>
</dbReference>
<feature type="region of interest" description="Disordered" evidence="8">
    <location>
        <begin position="375"/>
        <end position="431"/>
    </location>
</feature>
<dbReference type="PANTHER" id="PTHR10048:SF22">
    <property type="entry name" value="PHOSPHATIDYLINOSITOL 4-KINASE BETA"/>
    <property type="match status" value="1"/>
</dbReference>
<dbReference type="Pfam" id="PF21245">
    <property type="entry name" value="PI4KB-PIK1_PIK"/>
    <property type="match status" value="1"/>
</dbReference>
<dbReference type="PROSITE" id="PS00916">
    <property type="entry name" value="PI3_4_KINASE_2"/>
    <property type="match status" value="1"/>
</dbReference>
<dbReference type="AlphaFoldDB" id="A0A814CDH0"/>
<dbReference type="InterPro" id="IPR057754">
    <property type="entry name" value="PI4-kinase_beta/PIK1_cat"/>
</dbReference>
<dbReference type="GO" id="GO:0048015">
    <property type="term" value="P:phosphatidylinositol-mediated signaling"/>
    <property type="evidence" value="ECO:0007669"/>
    <property type="project" value="TreeGrafter"/>
</dbReference>
<evidence type="ECO:0000256" key="5">
    <source>
        <dbReference type="ARBA" id="ARBA00036767"/>
    </source>
</evidence>
<proteinExistence type="predicted"/>
<evidence type="ECO:0000256" key="3">
    <source>
        <dbReference type="ARBA" id="ARBA00022679"/>
    </source>
</evidence>